<gene>
    <name evidence="1" type="ORF">PHMEG_0008796</name>
</gene>
<evidence type="ECO:0000313" key="2">
    <source>
        <dbReference type="Proteomes" id="UP000198211"/>
    </source>
</evidence>
<sequence>MRKLRTLKQVAKLRAKTPLVAVLRQDTRWSSTFSLFKLYFRLRGFISADDDDLADLLLRGQPSTSWRQSWRVPKHLQKEYLALLDAQALFDALLDIRSSFSERYLLSTDANIVHSPDFEEAVVKVLDGQMATLMDDELAVVVRFKRIQRP</sequence>
<name>A0A225WJV8_9STRA</name>
<dbReference type="PANTHER" id="PTHR40866:SF1">
    <property type="entry name" value="BED-TYPE DOMAIN-CONTAINING PROTEIN"/>
    <property type="match status" value="1"/>
</dbReference>
<dbReference type="AlphaFoldDB" id="A0A225WJV8"/>
<reference evidence="2" key="1">
    <citation type="submission" date="2017-03" db="EMBL/GenBank/DDBJ databases">
        <title>Phytopthora megakarya and P. palmivora, two closely related causual agents of cacao black pod achieved similar genome size and gene model numbers by different mechanisms.</title>
        <authorList>
            <person name="Ali S."/>
            <person name="Shao J."/>
            <person name="Larry D.J."/>
            <person name="Kronmiller B."/>
            <person name="Shen D."/>
            <person name="Strem M.D."/>
            <person name="Melnick R.L."/>
            <person name="Guiltinan M.J."/>
            <person name="Tyler B.M."/>
            <person name="Meinhardt L.W."/>
            <person name="Bailey B.A."/>
        </authorList>
    </citation>
    <scope>NUCLEOTIDE SEQUENCE [LARGE SCALE GENOMIC DNA]</scope>
    <source>
        <strain evidence="2">zdho120</strain>
    </source>
</reference>
<dbReference type="EMBL" id="NBNE01000780">
    <property type="protein sequence ID" value="OWZ17287.1"/>
    <property type="molecule type" value="Genomic_DNA"/>
</dbReference>
<accession>A0A225WJV8</accession>
<organism evidence="1 2">
    <name type="scientific">Phytophthora megakarya</name>
    <dbReference type="NCBI Taxonomy" id="4795"/>
    <lineage>
        <taxon>Eukaryota</taxon>
        <taxon>Sar</taxon>
        <taxon>Stramenopiles</taxon>
        <taxon>Oomycota</taxon>
        <taxon>Peronosporomycetes</taxon>
        <taxon>Peronosporales</taxon>
        <taxon>Peronosporaceae</taxon>
        <taxon>Phytophthora</taxon>
    </lineage>
</organism>
<keyword evidence="2" id="KW-1185">Reference proteome</keyword>
<comment type="caution">
    <text evidence="1">The sequence shown here is derived from an EMBL/GenBank/DDBJ whole genome shotgun (WGS) entry which is preliminary data.</text>
</comment>
<proteinExistence type="predicted"/>
<dbReference type="Proteomes" id="UP000198211">
    <property type="component" value="Unassembled WGS sequence"/>
</dbReference>
<evidence type="ECO:0000313" key="1">
    <source>
        <dbReference type="EMBL" id="OWZ17287.1"/>
    </source>
</evidence>
<protein>
    <submittedName>
        <fullName evidence="1">Uncharacterized protein</fullName>
    </submittedName>
</protein>
<dbReference type="PANTHER" id="PTHR40866">
    <property type="entry name" value="BED-TYPE DOMAIN-CONTAINING PROTEIN"/>
    <property type="match status" value="1"/>
</dbReference>